<dbReference type="InterPro" id="IPR036439">
    <property type="entry name" value="Dockerin_dom_sf"/>
</dbReference>
<protein>
    <recommendedName>
        <fullName evidence="4">Dockerin domain-containing protein</fullName>
    </recommendedName>
</protein>
<dbReference type="Pfam" id="PF17164">
    <property type="entry name" value="DUF5122"/>
    <property type="match status" value="7"/>
</dbReference>
<sequence>MVYRILCLALAGILLQFSAAAQIIDADFSPLITRPGDVEKLRLLPDGKFIAAGSFTMANRIEESSVARFNPDGTLDQSFQSGIPFSVTALAIQPDGKVIIGGSYTDPDTDGLHILRLNTDGSQDLSFQAGTIPAGTINDIEVEFNGTILVGGAFTIFDGMQAQGLVRLNTNGSLSQIIPLNPGTTIFVSDLITQVNGRFAIGGTIIGGPNGPEGYISYRTYNGQPVNNFTFSSNLPGVNNFMTSIRDIALDNLGRIVLTSSTFLVRYAVVVLNVDGSINNWSDIFGIPMALALSPDGDIMVAGEFNNTNAVHRYVPNAGLDYYDFGAGADGVIRQLAFYQDGSYVIGGNFSAFNGQPTLGLAHFDEQGIPDLAFDAMLERPGRINSIARYDDNRVCIGGDFAMVGDLHSVNVARLMLSNGSMDPAFNSPNISYRNTINTVAVDAEGRMLLGGTNNATGNSMGQSPLLRLTSTGAIDPAFTVSPLPLGDILHILPLPGGQVLTGGDFTVFDPGIVAQNFALYNFNGTLNENFSDRISGEAGGLFRRADGRILVAGENISLDGGPASTLLQLSTNLQPDPAFNAPANLVCTGDCQISFAEQPDGALLLAGQFAVGPDSCLTRLLPNGQLDPAFDLPGFFSAADEEDEGAPAFVGLLANESILTVGPVDSIGNTPIPQMVLLENNGLLLETLDEEGFETQRIRTALVLDENTFLIGGQLEDAARPNHYGLARVSVPIVIEGLIRGQVRTKTGEPIVGAFVTLSGSANGSTITDNNGEFGFIHLEAGLPYTVTVSLDEAPFNGVSTFDLILINQHILGVQPFDDPYDYLAADINNTSSITILDMIGIRRAILGQVSTLGNSPSWKFVTAGYNFPDPQNPWLEDFSTAIEVNELPSTGVTDADFIGIKMGDINGDADPGN</sequence>
<dbReference type="InterPro" id="IPR013431">
    <property type="entry name" value="Delta_60_rpt"/>
</dbReference>
<dbReference type="GO" id="GO:1902929">
    <property type="term" value="C:plasma membrane of growing cell tip"/>
    <property type="evidence" value="ECO:0007669"/>
    <property type="project" value="TreeGrafter"/>
</dbReference>
<dbReference type="Proteomes" id="UP000029736">
    <property type="component" value="Unassembled WGS sequence"/>
</dbReference>
<dbReference type="InterPro" id="IPR008969">
    <property type="entry name" value="CarboxyPept-like_regulatory"/>
</dbReference>
<dbReference type="GO" id="GO:0000272">
    <property type="term" value="P:polysaccharide catabolic process"/>
    <property type="evidence" value="ECO:0007669"/>
    <property type="project" value="InterPro"/>
</dbReference>
<dbReference type="Pfam" id="PF13620">
    <property type="entry name" value="CarboxypepD_reg"/>
    <property type="match status" value="1"/>
</dbReference>
<evidence type="ECO:0000313" key="2">
    <source>
        <dbReference type="EMBL" id="KGE88140.1"/>
    </source>
</evidence>
<dbReference type="STRING" id="1524460.IX84_09940"/>
<feature type="signal peptide" evidence="1">
    <location>
        <begin position="1"/>
        <end position="21"/>
    </location>
</feature>
<dbReference type="PANTHER" id="PTHR31778:SF2">
    <property type="entry name" value="BUD SITE SELECTION PROTEIN RAX2"/>
    <property type="match status" value="1"/>
</dbReference>
<dbReference type="SUPFAM" id="SSF49464">
    <property type="entry name" value="Carboxypeptidase regulatory domain-like"/>
    <property type="match status" value="1"/>
</dbReference>
<reference evidence="2 3" key="1">
    <citation type="journal article" date="2014" name="Int. J. Syst. Evol. Microbiol.">
        <title>Phaeodactylibacter xiamenensis gen. nov., sp. nov., a member of the family Saprospiraceae isolated from the marine alga Phaeodactylum tricornutum.</title>
        <authorList>
            <person name="Chen Z.Jr."/>
            <person name="Lei X."/>
            <person name="Lai Q."/>
            <person name="Li Y."/>
            <person name="Zhang B."/>
            <person name="Zhang J."/>
            <person name="Zhang H."/>
            <person name="Yang L."/>
            <person name="Zheng W."/>
            <person name="Tian Y."/>
            <person name="Yu Z."/>
            <person name="Xu H.Jr."/>
            <person name="Zheng T."/>
        </authorList>
    </citation>
    <scope>NUCLEOTIDE SEQUENCE [LARGE SCALE GENOMIC DNA]</scope>
    <source>
        <strain evidence="2 3">KD52</strain>
    </source>
</reference>
<dbReference type="OrthoDB" id="9805017at2"/>
<evidence type="ECO:0000313" key="3">
    <source>
        <dbReference type="Proteomes" id="UP000029736"/>
    </source>
</evidence>
<gene>
    <name evidence="2" type="ORF">IX84_09940</name>
</gene>
<dbReference type="SUPFAM" id="SSF63829">
    <property type="entry name" value="Calcium-dependent phosphotriesterase"/>
    <property type="match status" value="1"/>
</dbReference>
<dbReference type="RefSeq" id="WP_044219346.1">
    <property type="nucleotide sequence ID" value="NZ_JBKAGJ010000028.1"/>
</dbReference>
<name>A0A098S7R7_9BACT</name>
<keyword evidence="3" id="KW-1185">Reference proteome</keyword>
<dbReference type="Gene3D" id="2.60.40.1120">
    <property type="entry name" value="Carboxypeptidase-like, regulatory domain"/>
    <property type="match status" value="1"/>
</dbReference>
<dbReference type="Gene3D" id="2.80.10.50">
    <property type="match status" value="3"/>
</dbReference>
<evidence type="ECO:0008006" key="4">
    <source>
        <dbReference type="Google" id="ProtNLM"/>
    </source>
</evidence>
<comment type="caution">
    <text evidence="2">The sequence shown here is derived from an EMBL/GenBank/DDBJ whole genome shotgun (WGS) entry which is preliminary data.</text>
</comment>
<dbReference type="CDD" id="cd14252">
    <property type="entry name" value="Dockerin_like"/>
    <property type="match status" value="1"/>
</dbReference>
<dbReference type="EMBL" id="JPOS01000020">
    <property type="protein sequence ID" value="KGE88140.1"/>
    <property type="molecule type" value="Genomic_DNA"/>
</dbReference>
<organism evidence="2 3">
    <name type="scientific">Phaeodactylibacter xiamenensis</name>
    <dbReference type="NCBI Taxonomy" id="1524460"/>
    <lineage>
        <taxon>Bacteria</taxon>
        <taxon>Pseudomonadati</taxon>
        <taxon>Bacteroidota</taxon>
        <taxon>Saprospiria</taxon>
        <taxon>Saprospirales</taxon>
        <taxon>Haliscomenobacteraceae</taxon>
        <taxon>Phaeodactylibacter</taxon>
    </lineage>
</organism>
<dbReference type="NCBIfam" id="TIGR02608">
    <property type="entry name" value="delta_60_rpt"/>
    <property type="match status" value="4"/>
</dbReference>
<dbReference type="AlphaFoldDB" id="A0A098S7R7"/>
<accession>A0A098S7R7</accession>
<keyword evidence="1" id="KW-0732">Signal</keyword>
<dbReference type="PANTHER" id="PTHR31778">
    <property type="entry name" value="BUD SITE SELECTION PROTEIN RAX2"/>
    <property type="match status" value="1"/>
</dbReference>
<proteinExistence type="predicted"/>
<dbReference type="Gene3D" id="1.10.1330.10">
    <property type="entry name" value="Dockerin domain"/>
    <property type="match status" value="1"/>
</dbReference>
<feature type="chain" id="PRO_5001939938" description="Dockerin domain-containing protein" evidence="1">
    <location>
        <begin position="22"/>
        <end position="915"/>
    </location>
</feature>
<evidence type="ECO:0000256" key="1">
    <source>
        <dbReference type="SAM" id="SignalP"/>
    </source>
</evidence>